<feature type="transmembrane region" description="Helical" evidence="8">
    <location>
        <begin position="75"/>
        <end position="93"/>
    </location>
</feature>
<dbReference type="InterPro" id="IPR036259">
    <property type="entry name" value="MFS_trans_sf"/>
</dbReference>
<feature type="transmembrane region" description="Helical" evidence="8">
    <location>
        <begin position="132"/>
        <end position="157"/>
    </location>
</feature>
<proteinExistence type="inferred from homology"/>
<keyword evidence="6 8" id="KW-1133">Transmembrane helix</keyword>
<dbReference type="NCBIfam" id="TIGR00710">
    <property type="entry name" value="efflux_Bcr_CflA"/>
    <property type="match status" value="1"/>
</dbReference>
<feature type="transmembrane region" description="Helical" evidence="8">
    <location>
        <begin position="339"/>
        <end position="359"/>
    </location>
</feature>
<dbReference type="PANTHER" id="PTHR43124">
    <property type="entry name" value="PURINE EFFLUX PUMP PBUE"/>
    <property type="match status" value="1"/>
</dbReference>
<comment type="subcellular location">
    <subcellularLocation>
        <location evidence="1">Cell membrane</location>
        <topology evidence="1">Multi-pass membrane protein</topology>
    </subcellularLocation>
</comment>
<feature type="transmembrane region" description="Helical" evidence="8">
    <location>
        <begin position="303"/>
        <end position="327"/>
    </location>
</feature>
<keyword evidence="7 8" id="KW-0472">Membrane</keyword>
<dbReference type="PANTHER" id="PTHR43124:SF3">
    <property type="entry name" value="CHLORAMPHENICOL EFFLUX PUMP RV0191"/>
    <property type="match status" value="1"/>
</dbReference>
<evidence type="ECO:0000313" key="11">
    <source>
        <dbReference type="Proteomes" id="UP000033772"/>
    </source>
</evidence>
<evidence type="ECO:0000259" key="9">
    <source>
        <dbReference type="PROSITE" id="PS50850"/>
    </source>
</evidence>
<evidence type="ECO:0000256" key="7">
    <source>
        <dbReference type="ARBA" id="ARBA00023136"/>
    </source>
</evidence>
<comment type="caution">
    <text evidence="10">The sequence shown here is derived from an EMBL/GenBank/DDBJ whole genome shotgun (WGS) entry which is preliminary data.</text>
</comment>
<feature type="transmembrane region" description="Helical" evidence="8">
    <location>
        <begin position="46"/>
        <end position="63"/>
    </location>
</feature>
<evidence type="ECO:0000256" key="5">
    <source>
        <dbReference type="ARBA" id="ARBA00022692"/>
    </source>
</evidence>
<feature type="domain" description="Major facilitator superfamily (MFS) profile" evidence="9">
    <location>
        <begin position="8"/>
        <end position="403"/>
    </location>
</feature>
<feature type="transmembrane region" description="Helical" evidence="8">
    <location>
        <begin position="99"/>
        <end position="120"/>
    </location>
</feature>
<dbReference type="InterPro" id="IPR050189">
    <property type="entry name" value="MFS_Efflux_Transporters"/>
</dbReference>
<dbReference type="AlphaFoldDB" id="A0A1J4MX02"/>
<organism evidence="10 11">
    <name type="scientific">Nocardioides luteus</name>
    <dbReference type="NCBI Taxonomy" id="1844"/>
    <lineage>
        <taxon>Bacteria</taxon>
        <taxon>Bacillati</taxon>
        <taxon>Actinomycetota</taxon>
        <taxon>Actinomycetes</taxon>
        <taxon>Propionibacteriales</taxon>
        <taxon>Nocardioidaceae</taxon>
        <taxon>Nocardioides</taxon>
    </lineage>
</organism>
<evidence type="ECO:0000256" key="8">
    <source>
        <dbReference type="SAM" id="Phobius"/>
    </source>
</evidence>
<protein>
    <submittedName>
        <fullName evidence="10">Multidrug transporter CflA</fullName>
    </submittedName>
</protein>
<comment type="similarity">
    <text evidence="2">Belongs to the major facilitator superfamily. Bcr/CmlA family.</text>
</comment>
<dbReference type="GO" id="GO:1990961">
    <property type="term" value="P:xenobiotic detoxification by transmembrane export across the plasma membrane"/>
    <property type="evidence" value="ECO:0007669"/>
    <property type="project" value="InterPro"/>
</dbReference>
<evidence type="ECO:0000256" key="3">
    <source>
        <dbReference type="ARBA" id="ARBA00022448"/>
    </source>
</evidence>
<feature type="transmembrane region" description="Helical" evidence="8">
    <location>
        <begin position="163"/>
        <end position="182"/>
    </location>
</feature>
<dbReference type="PROSITE" id="PS50850">
    <property type="entry name" value="MFS"/>
    <property type="match status" value="1"/>
</dbReference>
<feature type="transmembrane region" description="Helical" evidence="8">
    <location>
        <begin position="276"/>
        <end position="297"/>
    </location>
</feature>
<keyword evidence="11" id="KW-1185">Reference proteome</keyword>
<keyword evidence="4" id="KW-1003">Cell membrane</keyword>
<dbReference type="STRING" id="1844.UG56_025650"/>
<dbReference type="InterPro" id="IPR011701">
    <property type="entry name" value="MFS"/>
</dbReference>
<evidence type="ECO:0000256" key="6">
    <source>
        <dbReference type="ARBA" id="ARBA00022989"/>
    </source>
</evidence>
<evidence type="ECO:0000256" key="4">
    <source>
        <dbReference type="ARBA" id="ARBA00022475"/>
    </source>
</evidence>
<sequence>MTSVPPRLLLALALLSASAPLAIDFYLPSFPQIGSDLGAAAGNVQLTLTAFLIGLALGQIAWGPISDRFGRLRPLMIGSVVAAAAGVLAALAPTVELLIAARFVQALAAAAGIVMARAIVADVLHGFAAARAMSIMMSISGIAPILAPVIGGAIAGFVPWRGVLGIVAAISVLQVVVVLLVIRESLPVERRSSRVEYADLGRLLAKPAFLGYTLTQSLTFATLMTYVSSSSFLYQSVIGTSAAVYGIGFAVNAAFLTVAGLVSARLAKRQVHPARIIRTAQPVMALAALSVLVVALLPVPKVLILLPIVVVTTSVGLIMGNTGALAIEQARPSVGAGSALMGGIMFLGGGLASPLGAVAGDHTAVPLAITMVVTSLLGALAFSLARRSVARNPESEAAFATAA</sequence>
<keyword evidence="5 8" id="KW-0812">Transmembrane</keyword>
<dbReference type="Gene3D" id="1.20.1720.10">
    <property type="entry name" value="Multidrug resistance protein D"/>
    <property type="match status" value="1"/>
</dbReference>
<gene>
    <name evidence="10" type="ORF">UG56_025650</name>
</gene>
<evidence type="ECO:0000256" key="1">
    <source>
        <dbReference type="ARBA" id="ARBA00004651"/>
    </source>
</evidence>
<dbReference type="CDD" id="cd17320">
    <property type="entry name" value="MFS_MdfA_MDR_like"/>
    <property type="match status" value="1"/>
</dbReference>
<dbReference type="Pfam" id="PF07690">
    <property type="entry name" value="MFS_1"/>
    <property type="match status" value="1"/>
</dbReference>
<evidence type="ECO:0000313" key="10">
    <source>
        <dbReference type="EMBL" id="OIJ23886.1"/>
    </source>
</evidence>
<name>A0A1J4MX02_9ACTN</name>
<feature type="transmembrane region" description="Helical" evidence="8">
    <location>
        <begin position="203"/>
        <end position="223"/>
    </location>
</feature>
<dbReference type="InterPro" id="IPR020846">
    <property type="entry name" value="MFS_dom"/>
</dbReference>
<accession>A0A1J4MX02</accession>
<dbReference type="Proteomes" id="UP000033772">
    <property type="component" value="Unassembled WGS sequence"/>
</dbReference>
<dbReference type="SUPFAM" id="SSF103473">
    <property type="entry name" value="MFS general substrate transporter"/>
    <property type="match status" value="1"/>
</dbReference>
<reference evidence="10" key="1">
    <citation type="submission" date="2016-10" db="EMBL/GenBank/DDBJ databases">
        <title>Draft Genome Sequence of Nocardioides luteus Strain BAFB, an Alkane-Degrading Bacterium Isolated from JP-7 Polluted Soil.</title>
        <authorList>
            <person name="Brown L."/>
            <person name="Ruiz O.N."/>
            <person name="Gunasekera T."/>
        </authorList>
    </citation>
    <scope>NUCLEOTIDE SEQUENCE [LARGE SCALE GENOMIC DNA]</scope>
    <source>
        <strain evidence="10">BAFB</strain>
    </source>
</reference>
<dbReference type="OrthoDB" id="9814303at2"/>
<dbReference type="GO" id="GO:0042910">
    <property type="term" value="F:xenobiotic transmembrane transporter activity"/>
    <property type="evidence" value="ECO:0007669"/>
    <property type="project" value="InterPro"/>
</dbReference>
<dbReference type="GO" id="GO:0005886">
    <property type="term" value="C:plasma membrane"/>
    <property type="evidence" value="ECO:0007669"/>
    <property type="project" value="UniProtKB-SubCell"/>
</dbReference>
<dbReference type="InterPro" id="IPR004812">
    <property type="entry name" value="Efflux_drug-R_Bcr/CmlA"/>
</dbReference>
<feature type="transmembrane region" description="Helical" evidence="8">
    <location>
        <begin position="365"/>
        <end position="385"/>
    </location>
</feature>
<evidence type="ECO:0000256" key="2">
    <source>
        <dbReference type="ARBA" id="ARBA00006236"/>
    </source>
</evidence>
<dbReference type="RefSeq" id="WP_071327342.1">
    <property type="nucleotide sequence ID" value="NZ_JZDQ02000052.1"/>
</dbReference>
<keyword evidence="3" id="KW-0813">Transport</keyword>
<dbReference type="EMBL" id="JZDQ02000052">
    <property type="protein sequence ID" value="OIJ23886.1"/>
    <property type="molecule type" value="Genomic_DNA"/>
</dbReference>
<feature type="transmembrane region" description="Helical" evidence="8">
    <location>
        <begin position="243"/>
        <end position="264"/>
    </location>
</feature>